<evidence type="ECO:0008006" key="3">
    <source>
        <dbReference type="Google" id="ProtNLM"/>
    </source>
</evidence>
<keyword evidence="1" id="KW-1133">Transmembrane helix</keyword>
<evidence type="ECO:0000313" key="2">
    <source>
        <dbReference type="EMBL" id="QBK86933.1"/>
    </source>
</evidence>
<feature type="transmembrane region" description="Helical" evidence="1">
    <location>
        <begin position="6"/>
        <end position="27"/>
    </location>
</feature>
<protein>
    <recommendedName>
        <fullName evidence="3">Transmembrane protein</fullName>
    </recommendedName>
</protein>
<gene>
    <name evidence="2" type="ORF">LCMAC103_02730</name>
</gene>
<reference evidence="2" key="1">
    <citation type="journal article" date="2019" name="MBio">
        <title>Virus Genomes from Deep Sea Sediments Expand the Ocean Megavirome and Support Independent Origins of Viral Gigantism.</title>
        <authorList>
            <person name="Backstrom D."/>
            <person name="Yutin N."/>
            <person name="Jorgensen S.L."/>
            <person name="Dharamshi J."/>
            <person name="Homa F."/>
            <person name="Zaremba-Niedwiedzka K."/>
            <person name="Spang A."/>
            <person name="Wolf Y.I."/>
            <person name="Koonin E.V."/>
            <person name="Ettema T.J."/>
        </authorList>
    </citation>
    <scope>NUCLEOTIDE SEQUENCE</scope>
</reference>
<proteinExistence type="predicted"/>
<name>A0A481YUF3_9VIRU</name>
<accession>A0A481YUF3</accession>
<sequence length="61" mass="6561">MRINHVWFWFFLLFGASMFVLSICAGLDSCGVAHTTANISAFAASGSVMLCIAVLIANFCI</sequence>
<feature type="transmembrane region" description="Helical" evidence="1">
    <location>
        <begin position="39"/>
        <end position="59"/>
    </location>
</feature>
<evidence type="ECO:0000256" key="1">
    <source>
        <dbReference type="SAM" id="Phobius"/>
    </source>
</evidence>
<dbReference type="EMBL" id="MK500338">
    <property type="protein sequence ID" value="QBK86933.1"/>
    <property type="molecule type" value="Genomic_DNA"/>
</dbReference>
<keyword evidence="1" id="KW-0472">Membrane</keyword>
<keyword evidence="1" id="KW-0812">Transmembrane</keyword>
<organism evidence="2">
    <name type="scientific">Marseillevirus LCMAC103</name>
    <dbReference type="NCBI Taxonomy" id="2506604"/>
    <lineage>
        <taxon>Viruses</taxon>
        <taxon>Varidnaviria</taxon>
        <taxon>Bamfordvirae</taxon>
        <taxon>Nucleocytoviricota</taxon>
        <taxon>Megaviricetes</taxon>
        <taxon>Pimascovirales</taxon>
        <taxon>Pimascovirales incertae sedis</taxon>
        <taxon>Marseilleviridae</taxon>
    </lineage>
</organism>